<evidence type="ECO:0000313" key="3">
    <source>
        <dbReference type="Proteomes" id="UP000193411"/>
    </source>
</evidence>
<keyword evidence="1" id="KW-0472">Membrane</keyword>
<evidence type="ECO:0000256" key="1">
    <source>
        <dbReference type="SAM" id="Phobius"/>
    </source>
</evidence>
<sequence>MATALGKEWTECRDKVVLSHQSIASRRASVNRKLISLLRVPAPNTENFIVLTITPSHARHLSAHAARDALLQHLLETPLASFPHTLSTWSLADLDPKLFTVAKTAVRSHLRHVVLPHFDQYYCARDVTDFQSVYFLTLSGLFLVAIACWLYLAYSVLVLTRVQRIVSTFPFAWCASVAYETAMRRVLLIGSSPADKPAQWSSEVIHRRIRLIRKRVRLQMLHGAFVFALACSVVVGVIVPESVAGKIEDVLKALDSKG</sequence>
<keyword evidence="3" id="KW-1185">Reference proteome</keyword>
<keyword evidence="1" id="KW-0812">Transmembrane</keyword>
<evidence type="ECO:0000313" key="2">
    <source>
        <dbReference type="EMBL" id="ORZ32299.1"/>
    </source>
</evidence>
<protein>
    <submittedName>
        <fullName evidence="2">Uncharacterized protein</fullName>
    </submittedName>
</protein>
<accession>A0A1Y2HCK0</accession>
<organism evidence="2 3">
    <name type="scientific">Catenaria anguillulae PL171</name>
    <dbReference type="NCBI Taxonomy" id="765915"/>
    <lineage>
        <taxon>Eukaryota</taxon>
        <taxon>Fungi</taxon>
        <taxon>Fungi incertae sedis</taxon>
        <taxon>Blastocladiomycota</taxon>
        <taxon>Blastocladiomycetes</taxon>
        <taxon>Blastocladiales</taxon>
        <taxon>Catenariaceae</taxon>
        <taxon>Catenaria</taxon>
    </lineage>
</organism>
<gene>
    <name evidence="2" type="ORF">BCR44DRAFT_30035</name>
</gene>
<dbReference type="AlphaFoldDB" id="A0A1Y2HCK0"/>
<keyword evidence="1" id="KW-1133">Transmembrane helix</keyword>
<dbReference type="Proteomes" id="UP000193411">
    <property type="component" value="Unassembled WGS sequence"/>
</dbReference>
<feature type="transmembrane region" description="Helical" evidence="1">
    <location>
        <begin position="218"/>
        <end position="239"/>
    </location>
</feature>
<proteinExistence type="predicted"/>
<reference evidence="2 3" key="1">
    <citation type="submission" date="2016-07" db="EMBL/GenBank/DDBJ databases">
        <title>Pervasive Adenine N6-methylation of Active Genes in Fungi.</title>
        <authorList>
            <consortium name="DOE Joint Genome Institute"/>
            <person name="Mondo S.J."/>
            <person name="Dannebaum R.O."/>
            <person name="Kuo R.C."/>
            <person name="Labutti K."/>
            <person name="Haridas S."/>
            <person name="Kuo A."/>
            <person name="Salamov A."/>
            <person name="Ahrendt S.R."/>
            <person name="Lipzen A."/>
            <person name="Sullivan W."/>
            <person name="Andreopoulos W.B."/>
            <person name="Clum A."/>
            <person name="Lindquist E."/>
            <person name="Daum C."/>
            <person name="Ramamoorthy G.K."/>
            <person name="Gryganskyi A."/>
            <person name="Culley D."/>
            <person name="Magnuson J.K."/>
            <person name="James T.Y."/>
            <person name="O'Malley M.A."/>
            <person name="Stajich J.E."/>
            <person name="Spatafora J.W."/>
            <person name="Visel A."/>
            <person name="Grigoriev I.V."/>
        </authorList>
    </citation>
    <scope>NUCLEOTIDE SEQUENCE [LARGE SCALE GENOMIC DNA]</scope>
    <source>
        <strain evidence="2 3">PL171</strain>
    </source>
</reference>
<comment type="caution">
    <text evidence="2">The sequence shown here is derived from an EMBL/GenBank/DDBJ whole genome shotgun (WGS) entry which is preliminary data.</text>
</comment>
<feature type="transmembrane region" description="Helical" evidence="1">
    <location>
        <begin position="133"/>
        <end position="154"/>
    </location>
</feature>
<name>A0A1Y2HCK0_9FUNG</name>
<dbReference type="EMBL" id="MCFL01000048">
    <property type="protein sequence ID" value="ORZ32299.1"/>
    <property type="molecule type" value="Genomic_DNA"/>
</dbReference>